<gene>
    <name evidence="3" type="ORF">ENX03_09725</name>
</gene>
<accession>A0A7C3LY53</accession>
<protein>
    <submittedName>
        <fullName evidence="3">Glycosyltransferase family 9 protein</fullName>
    </submittedName>
</protein>
<keyword evidence="2 3" id="KW-0808">Transferase</keyword>
<dbReference type="CDD" id="cd03789">
    <property type="entry name" value="GT9_LPS_heptosyltransferase"/>
    <property type="match status" value="1"/>
</dbReference>
<dbReference type="PANTHER" id="PTHR30160:SF7">
    <property type="entry name" value="ADP-HEPTOSE--LPS HEPTOSYLTRANSFERASE 2"/>
    <property type="match status" value="1"/>
</dbReference>
<dbReference type="EMBL" id="DTMM01000212">
    <property type="protein sequence ID" value="HFT94184.1"/>
    <property type="molecule type" value="Genomic_DNA"/>
</dbReference>
<evidence type="ECO:0000256" key="1">
    <source>
        <dbReference type="ARBA" id="ARBA00022676"/>
    </source>
</evidence>
<dbReference type="InterPro" id="IPR051199">
    <property type="entry name" value="LPS_LOS_Heptosyltrfase"/>
</dbReference>
<dbReference type="SUPFAM" id="SSF53756">
    <property type="entry name" value="UDP-Glycosyltransferase/glycogen phosphorylase"/>
    <property type="match status" value="1"/>
</dbReference>
<dbReference type="AlphaFoldDB" id="A0A7C3LY53"/>
<sequence>MRDCGLSGEPLRILVVALTRMGDLYETYPMVAALRERYPESRIYLVAYREFAPALGPLSLFAGVFPVDPKPFASLIRVREGPLEAYRAIRGWINELNALDADLLINLTPNRIGAILGYLIHAREKRGLHMTPDGYRAHYGNYVPYLGMLVKNRQYNNLNLSDLFLKIAGVRTPSSIPLGIPAFARESVGQKMDQDGISGENPVISFATGASQELKRWPSRLFANCIRDLLTRRSEVHVILLGAGEGDCRRNREIRQEVCAENPTFGHRVHDWTQRTGTDELFAILDRSSVLVSNDTGTMHAAALLSTPVVCLSFANLFYPETGPWGAGNIVIYSKAPCAPCAPDSRCADPVCREDLDPRLVSRVVEIRMSVPREAVGEAIRSLRQNLESETVGGRSGIALSEEDASGDFRYRPLGRDSMSGEEFFRRVYERIWKKELEGMDIRENIPWESVEFLPDVLRHAARLRQMAEKGEKLVRKVAACMNNDSASVPEHLLQDLEGLDRGIEEAAWVCPPLGPLSLFFRLEKESIDIWNPFDLLDLVGKTEKTYQDLKRRVSLFTRVAEESAACTAGRRVEPKIPPCTPDEMSGKLLVERV</sequence>
<dbReference type="PANTHER" id="PTHR30160">
    <property type="entry name" value="TETRAACYLDISACCHARIDE 4'-KINASE-RELATED"/>
    <property type="match status" value="1"/>
</dbReference>
<comment type="caution">
    <text evidence="3">The sequence shown here is derived from an EMBL/GenBank/DDBJ whole genome shotgun (WGS) entry which is preliminary data.</text>
</comment>
<name>A0A7C3LY53_9BACT</name>
<dbReference type="InterPro" id="IPR002201">
    <property type="entry name" value="Glyco_trans_9"/>
</dbReference>
<dbReference type="Pfam" id="PF01075">
    <property type="entry name" value="Glyco_transf_9"/>
    <property type="match status" value="1"/>
</dbReference>
<evidence type="ECO:0000313" key="3">
    <source>
        <dbReference type="EMBL" id="HFT94184.1"/>
    </source>
</evidence>
<keyword evidence="1" id="KW-0328">Glycosyltransferase</keyword>
<reference evidence="3" key="1">
    <citation type="journal article" date="2020" name="mSystems">
        <title>Genome- and Community-Level Interaction Insights into Carbon Utilization and Element Cycling Functions of Hydrothermarchaeota in Hydrothermal Sediment.</title>
        <authorList>
            <person name="Zhou Z."/>
            <person name="Liu Y."/>
            <person name="Xu W."/>
            <person name="Pan J."/>
            <person name="Luo Z.H."/>
            <person name="Li M."/>
        </authorList>
    </citation>
    <scope>NUCLEOTIDE SEQUENCE [LARGE SCALE GENOMIC DNA]</scope>
    <source>
        <strain evidence="3">SpSt-902</strain>
    </source>
</reference>
<organism evidence="3">
    <name type="scientific">Leptospirillum ferriphilum</name>
    <dbReference type="NCBI Taxonomy" id="178606"/>
    <lineage>
        <taxon>Bacteria</taxon>
        <taxon>Pseudomonadati</taxon>
        <taxon>Nitrospirota</taxon>
        <taxon>Nitrospiria</taxon>
        <taxon>Nitrospirales</taxon>
        <taxon>Nitrospiraceae</taxon>
        <taxon>Leptospirillum</taxon>
    </lineage>
</organism>
<dbReference type="GO" id="GO:0009244">
    <property type="term" value="P:lipopolysaccharide core region biosynthetic process"/>
    <property type="evidence" value="ECO:0007669"/>
    <property type="project" value="TreeGrafter"/>
</dbReference>
<proteinExistence type="predicted"/>
<dbReference type="Gene3D" id="3.40.50.2000">
    <property type="entry name" value="Glycogen Phosphorylase B"/>
    <property type="match status" value="2"/>
</dbReference>
<dbReference type="GO" id="GO:0008713">
    <property type="term" value="F:ADP-heptose-lipopolysaccharide heptosyltransferase activity"/>
    <property type="evidence" value="ECO:0007669"/>
    <property type="project" value="TreeGrafter"/>
</dbReference>
<evidence type="ECO:0000256" key="2">
    <source>
        <dbReference type="ARBA" id="ARBA00022679"/>
    </source>
</evidence>
<dbReference type="GO" id="GO:0005829">
    <property type="term" value="C:cytosol"/>
    <property type="evidence" value="ECO:0007669"/>
    <property type="project" value="TreeGrafter"/>
</dbReference>